<dbReference type="PANTHER" id="PTHR46039">
    <property type="entry name" value="SUCROSE-PHOSPHATE SYNTHASE 3-RELATED"/>
    <property type="match status" value="1"/>
</dbReference>
<evidence type="ECO:0000256" key="5">
    <source>
        <dbReference type="ARBA" id="ARBA00047471"/>
    </source>
</evidence>
<dbReference type="Proteomes" id="UP000184423">
    <property type="component" value="Unassembled WGS sequence"/>
</dbReference>
<protein>
    <recommendedName>
        <fullName evidence="2">sucrose-phosphate synthase</fullName>
        <ecNumber evidence="2">2.4.1.14</ecNumber>
    </recommendedName>
</protein>
<dbReference type="Pfam" id="PF00862">
    <property type="entry name" value="GT-B_Sucrose_synth"/>
    <property type="match status" value="1"/>
</dbReference>
<comment type="catalytic activity">
    <reaction evidence="5">
        <text>beta-D-fructose 6-phosphate + UDP-alpha-D-glucose = sucrose 6(F)-phosphate + UDP + H(+)</text>
        <dbReference type="Rhea" id="RHEA:22172"/>
        <dbReference type="ChEBI" id="CHEBI:15378"/>
        <dbReference type="ChEBI" id="CHEBI:57634"/>
        <dbReference type="ChEBI" id="CHEBI:57723"/>
        <dbReference type="ChEBI" id="CHEBI:58223"/>
        <dbReference type="ChEBI" id="CHEBI:58885"/>
        <dbReference type="EC" id="2.4.1.14"/>
    </reaction>
</comment>
<proteinExistence type="inferred from homology"/>
<feature type="domain" description="Glycosyl transferase family 1" evidence="6">
    <location>
        <begin position="260"/>
        <end position="429"/>
    </location>
</feature>
<dbReference type="PANTHER" id="PTHR46039:SF5">
    <property type="entry name" value="SUCROSE-PHOSPHATE SYNTHASE 3-RELATED"/>
    <property type="match status" value="1"/>
</dbReference>
<accession>A0A1M4XUU8</accession>
<reference evidence="9" key="1">
    <citation type="submission" date="2016-11" db="EMBL/GenBank/DDBJ databases">
        <authorList>
            <person name="Varghese N."/>
            <person name="Submissions S."/>
        </authorList>
    </citation>
    <scope>NUCLEOTIDE SEQUENCE [LARGE SCALE GENOMIC DNA]</scope>
    <source>
        <strain evidence="9">DSM 10124</strain>
    </source>
</reference>
<keyword evidence="9" id="KW-1185">Reference proteome</keyword>
<keyword evidence="3" id="KW-0328">Glycosyltransferase</keyword>
<dbReference type="InterPro" id="IPR044161">
    <property type="entry name" value="SPS"/>
</dbReference>
<keyword evidence="4" id="KW-0808">Transferase</keyword>
<dbReference type="AlphaFoldDB" id="A0A1M4XUU8"/>
<dbReference type="InterPro" id="IPR000368">
    <property type="entry name" value="Sucrose_synth_GT-B1"/>
</dbReference>
<evidence type="ECO:0000256" key="2">
    <source>
        <dbReference type="ARBA" id="ARBA00012536"/>
    </source>
</evidence>
<sequence>MRIAFINPQGNFDNKDSYWTQHPDFGGQLVYVKEVALALGEMGVKVDIITRKIVEDEWVGFSKDVEIYHGNENVRVVRIPFGGDKFLPKEQLWPYLANEFINGIVEFYKKENTKPDAITTHYADGGLVGAILSNIFDVPFTFTAHSLGAQKMDKLGVNKENFDEFERRFNFSKRIFAERIAMNRSYVNIVSTAQERYNQYGHKYYEGAVDVNDDKKFKVIPPGVNTKVFTYEYREEDDKTKEYIYKYLRRDIAEDRLNLQYVVLSSRFDKKKNHKGAVLAFAKNKKLQEKANLVIVLRNVENAFEDYSNLNVEEKEIMDEIMSIIKQYNLYGKVSMFPINGQKQLASAYRFFSRLRSVFCLTALYEPFGLAPIEAMYAGLPAVVTKNGGTLETVDRGRYGVVVDPENPEDIAEGLIKALDNFDMYKRLGIERVESKYTWRATAVGYLKVIEEALGKREEIEDYYYTGAQEENLIRKMKGMLGD</sequence>
<dbReference type="Pfam" id="PF00534">
    <property type="entry name" value="Glycos_transf_1"/>
    <property type="match status" value="1"/>
</dbReference>
<dbReference type="RefSeq" id="WP_073248807.1">
    <property type="nucleotide sequence ID" value="NZ_FQVG01000026.1"/>
</dbReference>
<dbReference type="EC" id="2.4.1.14" evidence="2"/>
<evidence type="ECO:0000256" key="1">
    <source>
        <dbReference type="ARBA" id="ARBA00006530"/>
    </source>
</evidence>
<evidence type="ECO:0000256" key="4">
    <source>
        <dbReference type="ARBA" id="ARBA00022679"/>
    </source>
</evidence>
<evidence type="ECO:0000259" key="6">
    <source>
        <dbReference type="Pfam" id="PF00534"/>
    </source>
</evidence>
<evidence type="ECO:0000256" key="3">
    <source>
        <dbReference type="ARBA" id="ARBA00022676"/>
    </source>
</evidence>
<name>A0A1M4XUU8_9CLOT</name>
<evidence type="ECO:0000313" key="9">
    <source>
        <dbReference type="Proteomes" id="UP000184423"/>
    </source>
</evidence>
<dbReference type="InterPro" id="IPR001296">
    <property type="entry name" value="Glyco_trans_1"/>
</dbReference>
<evidence type="ECO:0000259" key="7">
    <source>
        <dbReference type="Pfam" id="PF00862"/>
    </source>
</evidence>
<dbReference type="GO" id="GO:0046524">
    <property type="term" value="F:sucrose-phosphate synthase activity"/>
    <property type="evidence" value="ECO:0007669"/>
    <property type="project" value="UniProtKB-EC"/>
</dbReference>
<feature type="domain" description="Sucrose synthase first GT-B" evidence="7">
    <location>
        <begin position="3"/>
        <end position="239"/>
    </location>
</feature>
<evidence type="ECO:0000313" key="8">
    <source>
        <dbReference type="EMBL" id="SHE97354.1"/>
    </source>
</evidence>
<gene>
    <name evidence="8" type="ORF">SAMN02746091_01511</name>
</gene>
<organism evidence="8 9">
    <name type="scientific">Caloramator proteoclasticus DSM 10124</name>
    <dbReference type="NCBI Taxonomy" id="1121262"/>
    <lineage>
        <taxon>Bacteria</taxon>
        <taxon>Bacillati</taxon>
        <taxon>Bacillota</taxon>
        <taxon>Clostridia</taxon>
        <taxon>Eubacteriales</taxon>
        <taxon>Clostridiaceae</taxon>
        <taxon>Caloramator</taxon>
    </lineage>
</organism>
<dbReference type="Gene3D" id="3.40.50.2000">
    <property type="entry name" value="Glycogen Phosphorylase B"/>
    <property type="match status" value="2"/>
</dbReference>
<dbReference type="EMBL" id="FQVG01000026">
    <property type="protein sequence ID" value="SHE97354.1"/>
    <property type="molecule type" value="Genomic_DNA"/>
</dbReference>
<dbReference type="SUPFAM" id="SSF53756">
    <property type="entry name" value="UDP-Glycosyltransferase/glycogen phosphorylase"/>
    <property type="match status" value="1"/>
</dbReference>
<comment type="similarity">
    <text evidence="1">Belongs to the glycosyltransferase 1 family.</text>
</comment>